<dbReference type="AlphaFoldDB" id="A0A540KHS1"/>
<proteinExistence type="predicted"/>
<evidence type="ECO:0000313" key="2">
    <source>
        <dbReference type="Proteomes" id="UP000315295"/>
    </source>
</evidence>
<keyword evidence="2" id="KW-1185">Reference proteome</keyword>
<gene>
    <name evidence="1" type="ORF">C1H46_040740</name>
</gene>
<evidence type="ECO:0000313" key="1">
    <source>
        <dbReference type="EMBL" id="TQD73729.1"/>
    </source>
</evidence>
<sequence length="61" mass="6846">MANKNKGETVRDANPHDLRDHFEFAHAIAVAMGNNCPIAEWHFLEDVPGNVKKAMMDEVLV</sequence>
<comment type="caution">
    <text evidence="1">The sequence shown here is derived from an EMBL/GenBank/DDBJ whole genome shotgun (WGS) entry which is preliminary data.</text>
</comment>
<reference evidence="1 2" key="1">
    <citation type="journal article" date="2019" name="G3 (Bethesda)">
        <title>Sequencing of a Wild Apple (Malus baccata) Genome Unravels the Differences Between Cultivated and Wild Apple Species Regarding Disease Resistance and Cold Tolerance.</title>
        <authorList>
            <person name="Chen X."/>
        </authorList>
    </citation>
    <scope>NUCLEOTIDE SEQUENCE [LARGE SCALE GENOMIC DNA]</scope>
    <source>
        <strain evidence="2">cv. Shandingzi</strain>
        <tissue evidence="1">Leaves</tissue>
    </source>
</reference>
<accession>A0A540KHS1</accession>
<name>A0A540KHS1_MALBA</name>
<dbReference type="Proteomes" id="UP000315295">
    <property type="component" value="Unassembled WGS sequence"/>
</dbReference>
<organism evidence="1 2">
    <name type="scientific">Malus baccata</name>
    <name type="common">Siberian crab apple</name>
    <name type="synonym">Pyrus baccata</name>
    <dbReference type="NCBI Taxonomy" id="106549"/>
    <lineage>
        <taxon>Eukaryota</taxon>
        <taxon>Viridiplantae</taxon>
        <taxon>Streptophyta</taxon>
        <taxon>Embryophyta</taxon>
        <taxon>Tracheophyta</taxon>
        <taxon>Spermatophyta</taxon>
        <taxon>Magnoliopsida</taxon>
        <taxon>eudicotyledons</taxon>
        <taxon>Gunneridae</taxon>
        <taxon>Pentapetalae</taxon>
        <taxon>rosids</taxon>
        <taxon>fabids</taxon>
        <taxon>Rosales</taxon>
        <taxon>Rosaceae</taxon>
        <taxon>Amygdaloideae</taxon>
        <taxon>Maleae</taxon>
        <taxon>Malus</taxon>
    </lineage>
</organism>
<dbReference type="EMBL" id="VIEB01001257">
    <property type="protein sequence ID" value="TQD73729.1"/>
    <property type="molecule type" value="Genomic_DNA"/>
</dbReference>
<protein>
    <submittedName>
        <fullName evidence="1">Uncharacterized protein</fullName>
    </submittedName>
</protein>